<evidence type="ECO:0000313" key="2">
    <source>
        <dbReference type="EMBL" id="KAL1516347.1"/>
    </source>
</evidence>
<reference evidence="2 3" key="1">
    <citation type="submission" date="2024-05" db="EMBL/GenBank/DDBJ databases">
        <title>Genetic variation in Jamaican populations of the coffee berry borer (Hypothenemus hampei).</title>
        <authorList>
            <person name="Errbii M."/>
            <person name="Myrie A."/>
        </authorList>
    </citation>
    <scope>NUCLEOTIDE SEQUENCE [LARGE SCALE GENOMIC DNA]</scope>
    <source>
        <strain evidence="2">JA-Hopewell-2020-01-JO</strain>
        <tissue evidence="2">Whole body</tissue>
    </source>
</reference>
<dbReference type="Proteomes" id="UP001566132">
    <property type="component" value="Unassembled WGS sequence"/>
</dbReference>
<feature type="compositionally biased region" description="Low complexity" evidence="1">
    <location>
        <begin position="208"/>
        <end position="224"/>
    </location>
</feature>
<keyword evidence="3" id="KW-1185">Reference proteome</keyword>
<evidence type="ECO:0000313" key="3">
    <source>
        <dbReference type="Proteomes" id="UP001566132"/>
    </source>
</evidence>
<proteinExistence type="predicted"/>
<organism evidence="2 3">
    <name type="scientific">Hypothenemus hampei</name>
    <name type="common">Coffee berry borer</name>
    <dbReference type="NCBI Taxonomy" id="57062"/>
    <lineage>
        <taxon>Eukaryota</taxon>
        <taxon>Metazoa</taxon>
        <taxon>Ecdysozoa</taxon>
        <taxon>Arthropoda</taxon>
        <taxon>Hexapoda</taxon>
        <taxon>Insecta</taxon>
        <taxon>Pterygota</taxon>
        <taxon>Neoptera</taxon>
        <taxon>Endopterygota</taxon>
        <taxon>Coleoptera</taxon>
        <taxon>Polyphaga</taxon>
        <taxon>Cucujiformia</taxon>
        <taxon>Curculionidae</taxon>
        <taxon>Scolytinae</taxon>
        <taxon>Hypothenemus</taxon>
    </lineage>
</organism>
<comment type="caution">
    <text evidence="2">The sequence shown here is derived from an EMBL/GenBank/DDBJ whole genome shotgun (WGS) entry which is preliminary data.</text>
</comment>
<feature type="region of interest" description="Disordered" evidence="1">
    <location>
        <begin position="201"/>
        <end position="224"/>
    </location>
</feature>
<name>A0ABD1FB80_HYPHA</name>
<evidence type="ECO:0000256" key="1">
    <source>
        <dbReference type="SAM" id="MobiDB-lite"/>
    </source>
</evidence>
<protein>
    <submittedName>
        <fullName evidence="2">Uncharacterized protein</fullName>
    </submittedName>
</protein>
<gene>
    <name evidence="2" type="ORF">ABEB36_000266</name>
</gene>
<dbReference type="AlphaFoldDB" id="A0ABD1FB80"/>
<accession>A0ABD1FB80</accession>
<dbReference type="EMBL" id="JBDJPC010000001">
    <property type="protein sequence ID" value="KAL1516347.1"/>
    <property type="molecule type" value="Genomic_DNA"/>
</dbReference>
<sequence length="224" mass="25368">MISSSFVCWLPILNFEGTVENWVCLGETERCGGSAVIVGAQEWFWSHMSSEWGDRKDDAEQMLHWRIPSSLVSDIICWKCKRPRVVVMWEGWFRERLPENEERVSPTFCVVKYERVNGKDVGAAEAIFEYVCSLLGVVREEILNWPGIPLGVLEEKFFTAVGDPGVLVKVGIWTFGRLLEMSPGIIVHEGRCYLVGVDEESSSDDSDYFVVDDSSSGDSDYFSE</sequence>